<dbReference type="Proteomes" id="UP000075613">
    <property type="component" value="Unassembled WGS sequence"/>
</dbReference>
<dbReference type="EMBL" id="LRBG01000004">
    <property type="protein sequence ID" value="KXU90049.1"/>
    <property type="molecule type" value="Genomic_DNA"/>
</dbReference>
<dbReference type="OrthoDB" id="111944at2"/>
<sequence length="138" mass="15434">MSVTVTGKPADLVLQEQWLTAEQIHALQKRMPARPSSGNWDRRGNVDSVTVDGRADFPGDQFDRAGEPQAIVREILARSGLSATSGRSPHVSIFRTGGSMANTCRRLHQRMCWIFFRASQRCYDFLREAMSLEPGVAR</sequence>
<name>A0A149PYG8_9BURK</name>
<organism evidence="1 2">
    <name type="scientific">Paraburkholderia monticola</name>
    <dbReference type="NCBI Taxonomy" id="1399968"/>
    <lineage>
        <taxon>Bacteria</taxon>
        <taxon>Pseudomonadati</taxon>
        <taxon>Pseudomonadota</taxon>
        <taxon>Betaproteobacteria</taxon>
        <taxon>Burkholderiales</taxon>
        <taxon>Burkholderiaceae</taxon>
        <taxon>Paraburkholderia</taxon>
    </lineage>
</organism>
<keyword evidence="2" id="KW-1185">Reference proteome</keyword>
<accession>A0A149PYG8</accession>
<evidence type="ECO:0000313" key="2">
    <source>
        <dbReference type="Proteomes" id="UP000075613"/>
    </source>
</evidence>
<gene>
    <name evidence="1" type="ORF">CI15_07725</name>
</gene>
<dbReference type="RefSeq" id="WP_153041075.1">
    <property type="nucleotide sequence ID" value="NZ_LRBG01000004.1"/>
</dbReference>
<dbReference type="AlphaFoldDB" id="A0A149PYG8"/>
<comment type="caution">
    <text evidence="1">The sequence shown here is derived from an EMBL/GenBank/DDBJ whole genome shotgun (WGS) entry which is preliminary data.</text>
</comment>
<evidence type="ECO:0000313" key="1">
    <source>
        <dbReference type="EMBL" id="KXU90049.1"/>
    </source>
</evidence>
<reference evidence="1 2" key="1">
    <citation type="journal article" date="2015" name="Int. J. Syst. Evol. Microbiol.">
        <title>Burkholderia monticola sp. nov., isolated from mountain soil.</title>
        <authorList>
            <person name="Baek I."/>
            <person name="Seo B."/>
            <person name="Lee I."/>
            <person name="Yi H."/>
            <person name="Chun J."/>
        </authorList>
    </citation>
    <scope>NUCLEOTIDE SEQUENCE [LARGE SCALE GENOMIC DNA]</scope>
    <source>
        <strain evidence="1 2">JC2948</strain>
    </source>
</reference>
<protein>
    <submittedName>
        <fullName evidence="1">Uncharacterized protein</fullName>
    </submittedName>
</protein>
<proteinExistence type="predicted"/>